<evidence type="ECO:0000256" key="1">
    <source>
        <dbReference type="SAM" id="MobiDB-lite"/>
    </source>
</evidence>
<organism evidence="2 3">
    <name type="scientific">Stylosanthes scabra</name>
    <dbReference type="NCBI Taxonomy" id="79078"/>
    <lineage>
        <taxon>Eukaryota</taxon>
        <taxon>Viridiplantae</taxon>
        <taxon>Streptophyta</taxon>
        <taxon>Embryophyta</taxon>
        <taxon>Tracheophyta</taxon>
        <taxon>Spermatophyta</taxon>
        <taxon>Magnoliopsida</taxon>
        <taxon>eudicotyledons</taxon>
        <taxon>Gunneridae</taxon>
        <taxon>Pentapetalae</taxon>
        <taxon>rosids</taxon>
        <taxon>fabids</taxon>
        <taxon>Fabales</taxon>
        <taxon>Fabaceae</taxon>
        <taxon>Papilionoideae</taxon>
        <taxon>50 kb inversion clade</taxon>
        <taxon>dalbergioids sensu lato</taxon>
        <taxon>Dalbergieae</taxon>
        <taxon>Pterocarpus clade</taxon>
        <taxon>Stylosanthes</taxon>
    </lineage>
</organism>
<proteinExistence type="predicted"/>
<protein>
    <submittedName>
        <fullName evidence="2">Uncharacterized protein</fullName>
    </submittedName>
</protein>
<feature type="non-terminal residue" evidence="2">
    <location>
        <position position="1"/>
    </location>
</feature>
<evidence type="ECO:0000313" key="2">
    <source>
        <dbReference type="EMBL" id="MED6211200.1"/>
    </source>
</evidence>
<sequence length="53" mass="6252">CAPPLGHAPMHFFSPPRHGSPRKPQSVLFDPYIMHRSNFAIFHDLIRWKNRRS</sequence>
<accession>A0ABU6YMQ6</accession>
<name>A0ABU6YMQ6_9FABA</name>
<dbReference type="EMBL" id="JASCZI010242481">
    <property type="protein sequence ID" value="MED6211200.1"/>
    <property type="molecule type" value="Genomic_DNA"/>
</dbReference>
<evidence type="ECO:0000313" key="3">
    <source>
        <dbReference type="Proteomes" id="UP001341840"/>
    </source>
</evidence>
<feature type="non-terminal residue" evidence="2">
    <location>
        <position position="53"/>
    </location>
</feature>
<dbReference type="Proteomes" id="UP001341840">
    <property type="component" value="Unassembled WGS sequence"/>
</dbReference>
<feature type="region of interest" description="Disordered" evidence="1">
    <location>
        <begin position="1"/>
        <end position="22"/>
    </location>
</feature>
<reference evidence="2 3" key="1">
    <citation type="journal article" date="2023" name="Plants (Basel)">
        <title>Bridging the Gap: Combining Genomics and Transcriptomics Approaches to Understand Stylosanthes scabra, an Orphan Legume from the Brazilian Caatinga.</title>
        <authorList>
            <person name="Ferreira-Neto J.R.C."/>
            <person name="da Silva M.D."/>
            <person name="Binneck E."/>
            <person name="de Melo N.F."/>
            <person name="da Silva R.H."/>
            <person name="de Melo A.L.T.M."/>
            <person name="Pandolfi V."/>
            <person name="Bustamante F.O."/>
            <person name="Brasileiro-Vidal A.C."/>
            <person name="Benko-Iseppon A.M."/>
        </authorList>
    </citation>
    <scope>NUCLEOTIDE SEQUENCE [LARGE SCALE GENOMIC DNA]</scope>
    <source>
        <tissue evidence="2">Leaves</tissue>
    </source>
</reference>
<gene>
    <name evidence="2" type="ORF">PIB30_071452</name>
</gene>
<keyword evidence="3" id="KW-1185">Reference proteome</keyword>
<comment type="caution">
    <text evidence="2">The sequence shown here is derived from an EMBL/GenBank/DDBJ whole genome shotgun (WGS) entry which is preliminary data.</text>
</comment>